<accession>A0A2C9TZK5</accession>
<keyword evidence="1" id="KW-0812">Transmembrane</keyword>
<keyword evidence="1" id="KW-0472">Membrane</keyword>
<dbReference type="EMBL" id="CM004404">
    <property type="protein sequence ID" value="OAY22558.1"/>
    <property type="molecule type" value="Genomic_DNA"/>
</dbReference>
<evidence type="ECO:0000256" key="1">
    <source>
        <dbReference type="SAM" id="Phobius"/>
    </source>
</evidence>
<organism evidence="2">
    <name type="scientific">Manihot esculenta</name>
    <name type="common">Cassava</name>
    <name type="synonym">Jatropha manihot</name>
    <dbReference type="NCBI Taxonomy" id="3983"/>
    <lineage>
        <taxon>Eukaryota</taxon>
        <taxon>Viridiplantae</taxon>
        <taxon>Streptophyta</taxon>
        <taxon>Embryophyta</taxon>
        <taxon>Tracheophyta</taxon>
        <taxon>Spermatophyta</taxon>
        <taxon>Magnoliopsida</taxon>
        <taxon>eudicotyledons</taxon>
        <taxon>Gunneridae</taxon>
        <taxon>Pentapetalae</taxon>
        <taxon>rosids</taxon>
        <taxon>fabids</taxon>
        <taxon>Malpighiales</taxon>
        <taxon>Euphorbiaceae</taxon>
        <taxon>Crotonoideae</taxon>
        <taxon>Manihoteae</taxon>
        <taxon>Manihot</taxon>
    </lineage>
</organism>
<proteinExistence type="predicted"/>
<dbReference type="AlphaFoldDB" id="A0A2C9TZK5"/>
<protein>
    <submittedName>
        <fullName evidence="2">Uncharacterized protein</fullName>
    </submittedName>
</protein>
<feature type="transmembrane region" description="Helical" evidence="1">
    <location>
        <begin position="69"/>
        <end position="96"/>
    </location>
</feature>
<sequence length="98" mass="11605">MKRSWIQLSDYYYYYYFYLVFASLHPPLLLLLLPFSIICTHLPPPFPFVSLSSSFLIALMLPRILNKPICLILCLLSKKLISVAFFEFFLCVYVVLQW</sequence>
<evidence type="ECO:0000313" key="2">
    <source>
        <dbReference type="EMBL" id="OAY22558.1"/>
    </source>
</evidence>
<feature type="transmembrane region" description="Helical" evidence="1">
    <location>
        <begin position="44"/>
        <end position="62"/>
    </location>
</feature>
<feature type="transmembrane region" description="Helical" evidence="1">
    <location>
        <begin position="12"/>
        <end position="38"/>
    </location>
</feature>
<keyword evidence="1" id="KW-1133">Transmembrane helix</keyword>
<gene>
    <name evidence="2" type="ORF">MANES_18G008100</name>
</gene>
<reference evidence="2" key="1">
    <citation type="submission" date="2016-02" db="EMBL/GenBank/DDBJ databases">
        <title>WGS assembly of Manihot esculenta.</title>
        <authorList>
            <person name="Bredeson J.V."/>
            <person name="Prochnik S.E."/>
            <person name="Lyons J.B."/>
            <person name="Schmutz J."/>
            <person name="Grimwood J."/>
            <person name="Vrebalov J."/>
            <person name="Bart R.S."/>
            <person name="Amuge T."/>
            <person name="Ferguson M.E."/>
            <person name="Green R."/>
            <person name="Putnam N."/>
            <person name="Stites J."/>
            <person name="Rounsley S."/>
            <person name="Rokhsar D.S."/>
        </authorList>
    </citation>
    <scope>NUCLEOTIDE SEQUENCE [LARGE SCALE GENOMIC DNA]</scope>
    <source>
        <tissue evidence="2">Leaf</tissue>
    </source>
</reference>
<name>A0A2C9TZK5_MANES</name>